<evidence type="ECO:0000313" key="2">
    <source>
        <dbReference type="Proteomes" id="UP000199073"/>
    </source>
</evidence>
<organism evidence="1 2">
    <name type="scientific">Desulforhopalus singaporensis</name>
    <dbReference type="NCBI Taxonomy" id="91360"/>
    <lineage>
        <taxon>Bacteria</taxon>
        <taxon>Pseudomonadati</taxon>
        <taxon>Thermodesulfobacteriota</taxon>
        <taxon>Desulfobulbia</taxon>
        <taxon>Desulfobulbales</taxon>
        <taxon>Desulfocapsaceae</taxon>
        <taxon>Desulforhopalus</taxon>
    </lineage>
</organism>
<protein>
    <recommendedName>
        <fullName evidence="3">Transposase</fullName>
    </recommendedName>
</protein>
<accession>A0A1H0VLF0</accession>
<name>A0A1H0VLF0_9BACT</name>
<dbReference type="AlphaFoldDB" id="A0A1H0VLF0"/>
<proteinExistence type="predicted"/>
<evidence type="ECO:0000313" key="1">
    <source>
        <dbReference type="EMBL" id="SDP79025.1"/>
    </source>
</evidence>
<dbReference type="Proteomes" id="UP000199073">
    <property type="component" value="Unassembled WGS sequence"/>
</dbReference>
<evidence type="ECO:0008006" key="3">
    <source>
        <dbReference type="Google" id="ProtNLM"/>
    </source>
</evidence>
<keyword evidence="2" id="KW-1185">Reference proteome</keyword>
<gene>
    <name evidence="1" type="ORF">SAMN05660330_04126</name>
</gene>
<sequence length="78" mass="9237">MAEDCKEIKKLAKKKENAEIFFGDESTVRSDYHSLTTTSAWDLYKKIMKVMRSLQRRPETVKSFFQHPWTKYSLVSTD</sequence>
<dbReference type="EMBL" id="FNJI01000053">
    <property type="protein sequence ID" value="SDP79025.1"/>
    <property type="molecule type" value="Genomic_DNA"/>
</dbReference>
<reference evidence="1 2" key="1">
    <citation type="submission" date="2016-10" db="EMBL/GenBank/DDBJ databases">
        <authorList>
            <person name="de Groot N.N."/>
        </authorList>
    </citation>
    <scope>NUCLEOTIDE SEQUENCE [LARGE SCALE GENOMIC DNA]</scope>
    <source>
        <strain evidence="1 2">DSM 12130</strain>
    </source>
</reference>